<dbReference type="EMBL" id="OX459122">
    <property type="protein sequence ID" value="CAI9104930.1"/>
    <property type="molecule type" value="Genomic_DNA"/>
</dbReference>
<evidence type="ECO:0000256" key="1">
    <source>
        <dbReference type="SAM" id="Coils"/>
    </source>
</evidence>
<evidence type="ECO:0000313" key="3">
    <source>
        <dbReference type="EMBL" id="CAI9104930.1"/>
    </source>
</evidence>
<accession>A0AAV1DAU7</accession>
<name>A0AAV1DAU7_OLDCO</name>
<evidence type="ECO:0000313" key="4">
    <source>
        <dbReference type="Proteomes" id="UP001161247"/>
    </source>
</evidence>
<dbReference type="Proteomes" id="UP001161247">
    <property type="component" value="Chromosome 5"/>
</dbReference>
<dbReference type="AlphaFoldDB" id="A0AAV1DAU7"/>
<protein>
    <submittedName>
        <fullName evidence="3">OLC1v1003721C1</fullName>
    </submittedName>
</protein>
<reference evidence="3" key="1">
    <citation type="submission" date="2023-03" db="EMBL/GenBank/DDBJ databases">
        <authorList>
            <person name="Julca I."/>
        </authorList>
    </citation>
    <scope>NUCLEOTIDE SEQUENCE</scope>
</reference>
<proteinExistence type="predicted"/>
<keyword evidence="1" id="KW-0175">Coiled coil</keyword>
<gene>
    <name evidence="3" type="ORF">OLC1_LOCUS13740</name>
</gene>
<evidence type="ECO:0000256" key="2">
    <source>
        <dbReference type="SAM" id="MobiDB-lite"/>
    </source>
</evidence>
<feature type="coiled-coil region" evidence="1">
    <location>
        <begin position="53"/>
        <end position="115"/>
    </location>
</feature>
<feature type="compositionally biased region" description="Acidic residues" evidence="2">
    <location>
        <begin position="1"/>
        <end position="10"/>
    </location>
</feature>
<sequence length="118" mass="13549">MRIQANEDDSPAIRKAKQKVNEKKEALKKASFFSKTTTLSMRIQANEDDSPAIRKAIEKVNEKKEAVKKARDARDKAMKDGKKSTEELGKYLSEVQEAERELTAAEEYLKELRRDKGY</sequence>
<keyword evidence="4" id="KW-1185">Reference proteome</keyword>
<feature type="region of interest" description="Disordered" evidence="2">
    <location>
        <begin position="1"/>
        <end position="21"/>
    </location>
</feature>
<organism evidence="3 4">
    <name type="scientific">Oldenlandia corymbosa var. corymbosa</name>
    <dbReference type="NCBI Taxonomy" id="529605"/>
    <lineage>
        <taxon>Eukaryota</taxon>
        <taxon>Viridiplantae</taxon>
        <taxon>Streptophyta</taxon>
        <taxon>Embryophyta</taxon>
        <taxon>Tracheophyta</taxon>
        <taxon>Spermatophyta</taxon>
        <taxon>Magnoliopsida</taxon>
        <taxon>eudicotyledons</taxon>
        <taxon>Gunneridae</taxon>
        <taxon>Pentapetalae</taxon>
        <taxon>asterids</taxon>
        <taxon>lamiids</taxon>
        <taxon>Gentianales</taxon>
        <taxon>Rubiaceae</taxon>
        <taxon>Rubioideae</taxon>
        <taxon>Spermacoceae</taxon>
        <taxon>Hedyotis-Oldenlandia complex</taxon>
        <taxon>Oldenlandia</taxon>
    </lineage>
</organism>